<dbReference type="FunFam" id="1.25.10.10:FF:000004">
    <property type="entry name" value="Pumilio homolog 1 isoform 2"/>
    <property type="match status" value="1"/>
</dbReference>
<dbReference type="PROSITE" id="PS50303">
    <property type="entry name" value="PUM_HD"/>
    <property type="match status" value="1"/>
</dbReference>
<dbReference type="Gene3D" id="1.25.10.10">
    <property type="entry name" value="Leucine-rich Repeat Variant"/>
    <property type="match status" value="1"/>
</dbReference>
<evidence type="ECO:0000259" key="9">
    <source>
        <dbReference type="PROSITE" id="PS50303"/>
    </source>
</evidence>
<dbReference type="InterPro" id="IPR011989">
    <property type="entry name" value="ARM-like"/>
</dbReference>
<comment type="subcellular location">
    <subcellularLocation>
        <location evidence="1">Cytoplasm</location>
    </subcellularLocation>
</comment>
<evidence type="ECO:0000256" key="8">
    <source>
        <dbReference type="SAM" id="MobiDB-lite"/>
    </source>
</evidence>
<dbReference type="SMART" id="SM00025">
    <property type="entry name" value="Pumilio"/>
    <property type="match status" value="7"/>
</dbReference>
<feature type="compositionally biased region" description="Polar residues" evidence="8">
    <location>
        <begin position="87"/>
        <end position="98"/>
    </location>
</feature>
<feature type="repeat" description="Pumilio" evidence="7">
    <location>
        <begin position="582"/>
        <end position="618"/>
    </location>
</feature>
<feature type="repeat" description="Pumilio" evidence="7">
    <location>
        <begin position="690"/>
        <end position="725"/>
    </location>
</feature>
<dbReference type="InterPro" id="IPR033712">
    <property type="entry name" value="Pumilio_RNA-bd"/>
</dbReference>
<feature type="repeat" description="Pumilio" evidence="7">
    <location>
        <begin position="619"/>
        <end position="654"/>
    </location>
</feature>
<feature type="domain" description="PUM-HD" evidence="9">
    <location>
        <begin position="526"/>
        <end position="885"/>
    </location>
</feature>
<dbReference type="InterPro" id="IPR016024">
    <property type="entry name" value="ARM-type_fold"/>
</dbReference>
<keyword evidence="2" id="KW-0963">Cytoplasm</keyword>
<evidence type="ECO:0000256" key="6">
    <source>
        <dbReference type="ARBA" id="ARBA00081811"/>
    </source>
</evidence>
<keyword evidence="4" id="KW-0694">RNA-binding</keyword>
<feature type="region of interest" description="Disordered" evidence="8">
    <location>
        <begin position="87"/>
        <end position="120"/>
    </location>
</feature>
<comment type="caution">
    <text evidence="10">The sequence shown here is derived from an EMBL/GenBank/DDBJ whole genome shotgun (WGS) entry which is preliminary data.</text>
</comment>
<evidence type="ECO:0000256" key="3">
    <source>
        <dbReference type="ARBA" id="ARBA00022737"/>
    </source>
</evidence>
<proteinExistence type="inferred from homology"/>
<gene>
    <name evidence="10" type="ORF">Clacol_006372</name>
</gene>
<dbReference type="CDD" id="cd07920">
    <property type="entry name" value="Pumilio"/>
    <property type="match status" value="1"/>
</dbReference>
<dbReference type="PROSITE" id="PS50302">
    <property type="entry name" value="PUM"/>
    <property type="match status" value="6"/>
</dbReference>
<dbReference type="AlphaFoldDB" id="A0AAV5AGN8"/>
<name>A0AAV5AGN8_9AGAM</name>
<feature type="repeat" description="Pumilio" evidence="7">
    <location>
        <begin position="762"/>
        <end position="797"/>
    </location>
</feature>
<dbReference type="PANTHER" id="PTHR12537">
    <property type="entry name" value="RNA BINDING PROTEIN PUMILIO-RELATED"/>
    <property type="match status" value="1"/>
</dbReference>
<organism evidence="10 11">
    <name type="scientific">Clathrus columnatus</name>
    <dbReference type="NCBI Taxonomy" id="1419009"/>
    <lineage>
        <taxon>Eukaryota</taxon>
        <taxon>Fungi</taxon>
        <taxon>Dikarya</taxon>
        <taxon>Basidiomycota</taxon>
        <taxon>Agaricomycotina</taxon>
        <taxon>Agaricomycetes</taxon>
        <taxon>Phallomycetidae</taxon>
        <taxon>Phallales</taxon>
        <taxon>Clathraceae</taxon>
        <taxon>Clathrus</taxon>
    </lineage>
</organism>
<evidence type="ECO:0000256" key="7">
    <source>
        <dbReference type="PROSITE-ProRule" id="PRU00317"/>
    </source>
</evidence>
<dbReference type="EMBL" id="BPWL01000007">
    <property type="protein sequence ID" value="GJJ12131.1"/>
    <property type="molecule type" value="Genomic_DNA"/>
</dbReference>
<sequence>MTSNTTGTPRKPSGSSSNSGGQSPHASPGAHKIAPSNNMFGVNMASGGGLKSLNSGWQRTASMSSVASLNETTSNEPNFRPAVAVSTWNAPRQPTSWDKGNPSIPNGDIGSPQKKDPVQIASGSQQLTPFLQENHSPNHAYSLQQARQRQATAAQAAALSAPRIVSLGHEDERRLLDDGAERTSKGTSFSPQRFDGNATKAASPTRPNGFITPFATSSNPQTIYNAGTQVPYDGPQPGPNMDELALGVRGMAVEDDYGSNPSGTHYRPQHPQHVPAVPPVNGFGIPQIRPPLPMQPTRPAYGPYPQDYSSYYPANPPARESFPMEYSYGYDSYRNTGDPGANLYGSGAPPSATPSPGGLYPAQPIHPAHDMHHRNPSGIFYEYNGGPRTSGSQYFYTPHQPIVYHAPPAHAGLSNPQLASVPAGSLTENKKRELQNMQYTLQPQHQQLSHQQNLILASIRHSTPSPHSQPYPTSIEYPNQLPVLLGTNVLPPTPVYSHGVNNPHAMHIYPNLRQTRRLDGGDTAPLRSALLDEFRANKTRKWELRDIFGYIVEFSGDQHGSRFIQQKLETASSEEKQIVFDEIVPNNALQLIQDVFGNYVIQKLFEHGTQVHKSQLASTMEGHVLALSLQMYGCRVVQKAVECILPEQQTNFVKELDNHVLKCVKDANGNHVIQKLIERVSPDKLGFVNAFRGNVYELSTHPYGCRVLQRCFEHLTEEQNRPLLDELHKYTTNLMQDQFGNYVIQFVLEHGKPEDRFLFISKLRGQLLHMAKHKFASNVCEKALVMADAENRRLLIDEIMTPKQDGVNPIIAMMKDQFASMYLDGCGMQAAELYTIDYVLQRSLMVVEGDQKIELVNAIRPQLTTMRKYSSAYSKHLISIERLLEKSTIKLAEEGLSSTDGKI</sequence>
<evidence type="ECO:0000256" key="5">
    <source>
        <dbReference type="ARBA" id="ARBA00060736"/>
    </source>
</evidence>
<feature type="region of interest" description="Disordered" evidence="8">
    <location>
        <begin position="178"/>
        <end position="208"/>
    </location>
</feature>
<accession>A0AAV5AGN8</accession>
<keyword evidence="11" id="KW-1185">Reference proteome</keyword>
<dbReference type="InterPro" id="IPR033133">
    <property type="entry name" value="PUM-HD"/>
</dbReference>
<feature type="repeat" description="Pumilio" evidence="7">
    <location>
        <begin position="726"/>
        <end position="761"/>
    </location>
</feature>
<evidence type="ECO:0000256" key="1">
    <source>
        <dbReference type="ARBA" id="ARBA00004496"/>
    </source>
</evidence>
<keyword evidence="3" id="KW-0677">Repeat</keyword>
<feature type="compositionally biased region" description="Polar residues" evidence="8">
    <location>
        <begin position="52"/>
        <end position="63"/>
    </location>
</feature>
<comment type="similarity">
    <text evidence="5">Belongs to the PUF3 family.</text>
</comment>
<evidence type="ECO:0000256" key="4">
    <source>
        <dbReference type="ARBA" id="ARBA00022884"/>
    </source>
</evidence>
<dbReference type="PANTHER" id="PTHR12537:SF12">
    <property type="entry name" value="MATERNAL PROTEIN PUMILIO"/>
    <property type="match status" value="1"/>
</dbReference>
<feature type="repeat" description="Pumilio" evidence="7">
    <location>
        <begin position="546"/>
        <end position="581"/>
    </location>
</feature>
<dbReference type="InterPro" id="IPR001313">
    <property type="entry name" value="Pumilio_RNA-bd_rpt"/>
</dbReference>
<protein>
    <recommendedName>
        <fullName evidence="6">Pumilio homology domain family member 3</fullName>
    </recommendedName>
</protein>
<dbReference type="GO" id="GO:0003730">
    <property type="term" value="F:mRNA 3'-UTR binding"/>
    <property type="evidence" value="ECO:0007669"/>
    <property type="project" value="TreeGrafter"/>
</dbReference>
<evidence type="ECO:0000313" key="10">
    <source>
        <dbReference type="EMBL" id="GJJ12131.1"/>
    </source>
</evidence>
<dbReference type="Proteomes" id="UP001050691">
    <property type="component" value="Unassembled WGS sequence"/>
</dbReference>
<reference evidence="10" key="1">
    <citation type="submission" date="2021-10" db="EMBL/GenBank/DDBJ databases">
        <title>De novo Genome Assembly of Clathrus columnatus (Basidiomycota, Fungi) Using Illumina and Nanopore Sequence Data.</title>
        <authorList>
            <person name="Ogiso-Tanaka E."/>
            <person name="Itagaki H."/>
            <person name="Hosoya T."/>
            <person name="Hosaka K."/>
        </authorList>
    </citation>
    <scope>NUCLEOTIDE SEQUENCE</scope>
    <source>
        <strain evidence="10">MO-923</strain>
    </source>
</reference>
<feature type="region of interest" description="Disordered" evidence="8">
    <location>
        <begin position="1"/>
        <end position="63"/>
    </location>
</feature>
<feature type="compositionally biased region" description="Low complexity" evidence="8">
    <location>
        <begin position="13"/>
        <end position="23"/>
    </location>
</feature>
<dbReference type="SUPFAM" id="SSF48371">
    <property type="entry name" value="ARM repeat"/>
    <property type="match status" value="1"/>
</dbReference>
<dbReference type="GO" id="GO:0005737">
    <property type="term" value="C:cytoplasm"/>
    <property type="evidence" value="ECO:0007669"/>
    <property type="project" value="UniProtKB-SubCell"/>
</dbReference>
<dbReference type="GO" id="GO:0000288">
    <property type="term" value="P:nuclear-transcribed mRNA catabolic process, deadenylation-dependent decay"/>
    <property type="evidence" value="ECO:0007669"/>
    <property type="project" value="TreeGrafter"/>
</dbReference>
<dbReference type="Pfam" id="PF00806">
    <property type="entry name" value="PUF"/>
    <property type="match status" value="7"/>
</dbReference>
<evidence type="ECO:0000313" key="11">
    <source>
        <dbReference type="Proteomes" id="UP001050691"/>
    </source>
</evidence>
<evidence type="ECO:0000256" key="2">
    <source>
        <dbReference type="ARBA" id="ARBA00022490"/>
    </source>
</evidence>